<reference evidence="2" key="1">
    <citation type="submission" date="2018-02" db="EMBL/GenBank/DDBJ databases">
        <title>Rhizophora mucronata_Transcriptome.</title>
        <authorList>
            <person name="Meera S.P."/>
            <person name="Sreeshan A."/>
            <person name="Augustine A."/>
        </authorList>
    </citation>
    <scope>NUCLEOTIDE SEQUENCE</scope>
    <source>
        <tissue evidence="2">Leaf</tissue>
    </source>
</reference>
<sequence length="23" mass="2610">MQTLEILSTDPTLYGPLPTHRPE</sequence>
<dbReference type="AlphaFoldDB" id="A0A2P2KW84"/>
<protein>
    <submittedName>
        <fullName evidence="2">Putative disease resistance gene NBS-LRR family protein</fullName>
    </submittedName>
</protein>
<feature type="region of interest" description="Disordered" evidence="1">
    <location>
        <begin position="1"/>
        <end position="23"/>
    </location>
</feature>
<dbReference type="EMBL" id="GGEC01029464">
    <property type="protein sequence ID" value="MBX09948.1"/>
    <property type="molecule type" value="Transcribed_RNA"/>
</dbReference>
<organism evidence="2">
    <name type="scientific">Rhizophora mucronata</name>
    <name type="common">Asiatic mangrove</name>
    <dbReference type="NCBI Taxonomy" id="61149"/>
    <lineage>
        <taxon>Eukaryota</taxon>
        <taxon>Viridiplantae</taxon>
        <taxon>Streptophyta</taxon>
        <taxon>Embryophyta</taxon>
        <taxon>Tracheophyta</taxon>
        <taxon>Spermatophyta</taxon>
        <taxon>Magnoliopsida</taxon>
        <taxon>eudicotyledons</taxon>
        <taxon>Gunneridae</taxon>
        <taxon>Pentapetalae</taxon>
        <taxon>rosids</taxon>
        <taxon>fabids</taxon>
        <taxon>Malpighiales</taxon>
        <taxon>Rhizophoraceae</taxon>
        <taxon>Rhizophora</taxon>
    </lineage>
</organism>
<accession>A0A2P2KW84</accession>
<feature type="compositionally biased region" description="Polar residues" evidence="1">
    <location>
        <begin position="1"/>
        <end position="11"/>
    </location>
</feature>
<evidence type="ECO:0000256" key="1">
    <source>
        <dbReference type="SAM" id="MobiDB-lite"/>
    </source>
</evidence>
<proteinExistence type="predicted"/>
<evidence type="ECO:0000313" key="2">
    <source>
        <dbReference type="EMBL" id="MBX09948.1"/>
    </source>
</evidence>
<name>A0A2P2KW84_RHIMU</name>